<dbReference type="InterPro" id="IPR003033">
    <property type="entry name" value="SCP2_sterol-bd_dom"/>
</dbReference>
<sequence>MPTTKEIFEQIDQALKADPSRVDGFDCVYQFNLSGDDPGTYQVILKPGQVGAVEGEQEPAQCTIEMDSADYKEMIAGNLNGTQAFMSGKLRVNGDIGLAMRLESVLSAYNG</sequence>
<dbReference type="RefSeq" id="WP_274455002.1">
    <property type="nucleotide sequence ID" value="NZ_CP067097.1"/>
</dbReference>
<evidence type="ECO:0000313" key="3">
    <source>
        <dbReference type="Proteomes" id="UP001232973"/>
    </source>
</evidence>
<proteinExistence type="predicted"/>
<organism evidence="2 3">
    <name type="scientific">Alicyclobacillus cycloheptanicus</name>
    <dbReference type="NCBI Taxonomy" id="1457"/>
    <lineage>
        <taxon>Bacteria</taxon>
        <taxon>Bacillati</taxon>
        <taxon>Bacillota</taxon>
        <taxon>Bacilli</taxon>
        <taxon>Bacillales</taxon>
        <taxon>Alicyclobacillaceae</taxon>
        <taxon>Alicyclobacillus</taxon>
    </lineage>
</organism>
<dbReference type="InterPro" id="IPR036527">
    <property type="entry name" value="SCP2_sterol-bd_dom_sf"/>
</dbReference>
<dbReference type="EMBL" id="JAUSTP010000041">
    <property type="protein sequence ID" value="MDQ0191396.1"/>
    <property type="molecule type" value="Genomic_DNA"/>
</dbReference>
<dbReference type="PANTHER" id="PTHR10094">
    <property type="entry name" value="STEROL CARRIER PROTEIN 2 SCP-2 FAMILY PROTEIN"/>
    <property type="match status" value="1"/>
</dbReference>
<dbReference type="PANTHER" id="PTHR10094:SF25">
    <property type="entry name" value="SCP2 STEROL-BINDING DOMAIN-CONTAINING PROTEIN 1"/>
    <property type="match status" value="1"/>
</dbReference>
<dbReference type="SUPFAM" id="SSF55718">
    <property type="entry name" value="SCP-like"/>
    <property type="match status" value="1"/>
</dbReference>
<evidence type="ECO:0000259" key="1">
    <source>
        <dbReference type="Pfam" id="PF02036"/>
    </source>
</evidence>
<evidence type="ECO:0000313" key="2">
    <source>
        <dbReference type="EMBL" id="MDQ0191396.1"/>
    </source>
</evidence>
<dbReference type="Proteomes" id="UP001232973">
    <property type="component" value="Unassembled WGS sequence"/>
</dbReference>
<feature type="domain" description="SCP2" evidence="1">
    <location>
        <begin position="8"/>
        <end position="106"/>
    </location>
</feature>
<reference evidence="2 3" key="1">
    <citation type="submission" date="2023-07" db="EMBL/GenBank/DDBJ databases">
        <title>Genomic Encyclopedia of Type Strains, Phase IV (KMG-IV): sequencing the most valuable type-strain genomes for metagenomic binning, comparative biology and taxonomic classification.</title>
        <authorList>
            <person name="Goeker M."/>
        </authorList>
    </citation>
    <scope>NUCLEOTIDE SEQUENCE [LARGE SCALE GENOMIC DNA]</scope>
    <source>
        <strain evidence="2 3">DSM 4006</strain>
    </source>
</reference>
<comment type="caution">
    <text evidence="2">The sequence shown here is derived from an EMBL/GenBank/DDBJ whole genome shotgun (WGS) entry which is preliminary data.</text>
</comment>
<name>A0ABT9XM51_9BACL</name>
<dbReference type="Gene3D" id="3.30.1050.10">
    <property type="entry name" value="SCP2 sterol-binding domain"/>
    <property type="match status" value="1"/>
</dbReference>
<gene>
    <name evidence="2" type="ORF">J2S03_003267</name>
</gene>
<accession>A0ABT9XM51</accession>
<dbReference type="Pfam" id="PF02036">
    <property type="entry name" value="SCP2"/>
    <property type="match status" value="1"/>
</dbReference>
<protein>
    <submittedName>
        <fullName evidence="2">Sterol carrier protein</fullName>
    </submittedName>
</protein>
<keyword evidence="3" id="KW-1185">Reference proteome</keyword>